<feature type="region of interest" description="Disordered" evidence="1">
    <location>
        <begin position="62"/>
        <end position="98"/>
    </location>
</feature>
<name>A0A438BRS2_VITVI</name>
<dbReference type="EMBL" id="QGNW01002647">
    <property type="protein sequence ID" value="RVW13662.1"/>
    <property type="molecule type" value="Genomic_DNA"/>
</dbReference>
<sequence>MMNMNIELGLLAGEELLKLAPDNCGYRTLRSNLYASCKRRDEKVKLRRELEDWRLTKKPALDKERHGVVSENHKSKPVQTGSELKDADDAKEPTSSGSGLPGFPISVFKDLVLINASVEMMDDGSSRVVKICADKTIPCDMYTTSLKSLKTGKLCESFEMKSSDSPPITGKIVSDLVFVPHIHPLHHSASTIGGSTSGLLLTLPPTLLTPDQLAQPMSSILSSSHKVYPDQMDKVASTSTSPNTLSTISTPALQALLLPLPASA</sequence>
<feature type="compositionally biased region" description="Basic and acidic residues" evidence="1">
    <location>
        <begin position="62"/>
        <end position="74"/>
    </location>
</feature>
<comment type="caution">
    <text evidence="2">The sequence shown here is derived from an EMBL/GenBank/DDBJ whole genome shotgun (WGS) entry which is preliminary data.</text>
</comment>
<feature type="compositionally biased region" description="Basic and acidic residues" evidence="1">
    <location>
        <begin position="83"/>
        <end position="92"/>
    </location>
</feature>
<evidence type="ECO:0000313" key="2">
    <source>
        <dbReference type="EMBL" id="RVW13662.1"/>
    </source>
</evidence>
<accession>A0A438BRS2</accession>
<gene>
    <name evidence="2" type="ORF">CK203_094025</name>
</gene>
<proteinExistence type="predicted"/>
<dbReference type="Proteomes" id="UP000288805">
    <property type="component" value="Unassembled WGS sequence"/>
</dbReference>
<reference evidence="2 3" key="1">
    <citation type="journal article" date="2018" name="PLoS Genet.">
        <title>Population sequencing reveals clonal diversity and ancestral inbreeding in the grapevine cultivar Chardonnay.</title>
        <authorList>
            <person name="Roach M.J."/>
            <person name="Johnson D.L."/>
            <person name="Bohlmann J."/>
            <person name="van Vuuren H.J."/>
            <person name="Jones S.J."/>
            <person name="Pretorius I.S."/>
            <person name="Schmidt S.A."/>
            <person name="Borneman A.R."/>
        </authorList>
    </citation>
    <scope>NUCLEOTIDE SEQUENCE [LARGE SCALE GENOMIC DNA]</scope>
    <source>
        <strain evidence="3">cv. Chardonnay</strain>
        <tissue evidence="2">Leaf</tissue>
    </source>
</reference>
<dbReference type="AlphaFoldDB" id="A0A438BRS2"/>
<organism evidence="2 3">
    <name type="scientific">Vitis vinifera</name>
    <name type="common">Grape</name>
    <dbReference type="NCBI Taxonomy" id="29760"/>
    <lineage>
        <taxon>Eukaryota</taxon>
        <taxon>Viridiplantae</taxon>
        <taxon>Streptophyta</taxon>
        <taxon>Embryophyta</taxon>
        <taxon>Tracheophyta</taxon>
        <taxon>Spermatophyta</taxon>
        <taxon>Magnoliopsida</taxon>
        <taxon>eudicotyledons</taxon>
        <taxon>Gunneridae</taxon>
        <taxon>Pentapetalae</taxon>
        <taxon>rosids</taxon>
        <taxon>Vitales</taxon>
        <taxon>Vitaceae</taxon>
        <taxon>Viteae</taxon>
        <taxon>Vitis</taxon>
    </lineage>
</organism>
<evidence type="ECO:0000256" key="1">
    <source>
        <dbReference type="SAM" id="MobiDB-lite"/>
    </source>
</evidence>
<protein>
    <submittedName>
        <fullName evidence="2">Uncharacterized protein</fullName>
    </submittedName>
</protein>
<evidence type="ECO:0000313" key="3">
    <source>
        <dbReference type="Proteomes" id="UP000288805"/>
    </source>
</evidence>